<keyword evidence="3" id="KW-1185">Reference proteome</keyword>
<dbReference type="Proteomes" id="UP000462152">
    <property type="component" value="Unassembled WGS sequence"/>
</dbReference>
<sequence>MARHTQIVEVLYEDAARFMGERMQGTETAVDRLRAYMDANLEYLRNRPRQVAALTEIGPHLPTRSGQAPTSLREQEPVLDALTSILREGQESGELEEFDAETVAIMIRASIERATQWLHADPPLDFETYRRGLLRAFLLTVTTPRHSGNSS</sequence>
<proteinExistence type="predicted"/>
<dbReference type="RefSeq" id="WP_129316302.1">
    <property type="nucleotide sequence ID" value="NZ_NOIQ01000023.1"/>
</dbReference>
<dbReference type="InterPro" id="IPR036271">
    <property type="entry name" value="Tet_transcr_reg_TetR-rel_C_sf"/>
</dbReference>
<gene>
    <name evidence="2" type="ORF">GMA10_10240</name>
</gene>
<reference evidence="2 3" key="1">
    <citation type="submission" date="2019-12" db="EMBL/GenBank/DDBJ databases">
        <authorList>
            <person name="Li J."/>
            <person name="Shi Y."/>
            <person name="Xu G."/>
            <person name="Xiao D."/>
            <person name="Ran X."/>
        </authorList>
    </citation>
    <scope>NUCLEOTIDE SEQUENCE [LARGE SCALE GENOMIC DNA]</scope>
    <source>
        <strain evidence="2 3">JCM 15915</strain>
    </source>
</reference>
<dbReference type="InterPro" id="IPR041490">
    <property type="entry name" value="KstR2_TetR_C"/>
</dbReference>
<dbReference type="SUPFAM" id="SSF48498">
    <property type="entry name" value="Tetracyclin repressor-like, C-terminal domain"/>
    <property type="match status" value="1"/>
</dbReference>
<accession>A0A7K1LK69</accession>
<comment type="caution">
    <text evidence="2">The sequence shown here is derived from an EMBL/GenBank/DDBJ whole genome shotgun (WGS) entry which is preliminary data.</text>
</comment>
<feature type="domain" description="HTH-type transcriptional repressor KstR2 C-terminal" evidence="1">
    <location>
        <begin position="27"/>
        <end position="130"/>
    </location>
</feature>
<organism evidence="2 3">
    <name type="scientific">Rothia koreensis</name>
    <dbReference type="NCBI Taxonomy" id="592378"/>
    <lineage>
        <taxon>Bacteria</taxon>
        <taxon>Bacillati</taxon>
        <taxon>Actinomycetota</taxon>
        <taxon>Actinomycetes</taxon>
        <taxon>Micrococcales</taxon>
        <taxon>Micrococcaceae</taxon>
        <taxon>Rothia</taxon>
    </lineage>
</organism>
<dbReference type="Gene3D" id="1.10.357.10">
    <property type="entry name" value="Tetracycline Repressor, domain 2"/>
    <property type="match status" value="1"/>
</dbReference>
<protein>
    <recommendedName>
        <fullName evidence="1">HTH-type transcriptional repressor KstR2 C-terminal domain-containing protein</fullName>
    </recommendedName>
</protein>
<dbReference type="Pfam" id="PF17932">
    <property type="entry name" value="TetR_C_24"/>
    <property type="match status" value="1"/>
</dbReference>
<dbReference type="OrthoDB" id="9806334at2"/>
<evidence type="ECO:0000259" key="1">
    <source>
        <dbReference type="Pfam" id="PF17932"/>
    </source>
</evidence>
<name>A0A7K1LK69_9MICC</name>
<evidence type="ECO:0000313" key="2">
    <source>
        <dbReference type="EMBL" id="MUN55586.1"/>
    </source>
</evidence>
<dbReference type="AlphaFoldDB" id="A0A7K1LK69"/>
<evidence type="ECO:0000313" key="3">
    <source>
        <dbReference type="Proteomes" id="UP000462152"/>
    </source>
</evidence>
<dbReference type="EMBL" id="WOGT01000006">
    <property type="protein sequence ID" value="MUN55586.1"/>
    <property type="molecule type" value="Genomic_DNA"/>
</dbReference>